<dbReference type="EMBL" id="JAAIUW010000013">
    <property type="protein sequence ID" value="KAF7801541.1"/>
    <property type="molecule type" value="Genomic_DNA"/>
</dbReference>
<sequence>MTPEAIGGGEDKGWCLGWKK</sequence>
<dbReference type="AlphaFoldDB" id="A0A834SDQ5"/>
<dbReference type="Proteomes" id="UP000634136">
    <property type="component" value="Unassembled WGS sequence"/>
</dbReference>
<evidence type="ECO:0000313" key="2">
    <source>
        <dbReference type="Proteomes" id="UP000634136"/>
    </source>
</evidence>
<accession>A0A834SDQ5</accession>
<name>A0A834SDQ5_9FABA</name>
<protein>
    <submittedName>
        <fullName evidence="1">Uncharacterized protein</fullName>
    </submittedName>
</protein>
<reference evidence="1" key="1">
    <citation type="submission" date="2020-09" db="EMBL/GenBank/DDBJ databases">
        <title>Genome-Enabled Discovery of Anthraquinone Biosynthesis in Senna tora.</title>
        <authorList>
            <person name="Kang S.-H."/>
            <person name="Pandey R.P."/>
            <person name="Lee C.-M."/>
            <person name="Sim J.-S."/>
            <person name="Jeong J.-T."/>
            <person name="Choi B.-S."/>
            <person name="Jung M."/>
            <person name="Ginzburg D."/>
            <person name="Zhao K."/>
            <person name="Won S.Y."/>
            <person name="Oh T.-J."/>
            <person name="Yu Y."/>
            <person name="Kim N.-H."/>
            <person name="Lee O.R."/>
            <person name="Lee T.-H."/>
            <person name="Bashyal P."/>
            <person name="Kim T.-S."/>
            <person name="Lee W.-H."/>
            <person name="Kawkins C."/>
            <person name="Kim C.-K."/>
            <person name="Kim J.S."/>
            <person name="Ahn B.O."/>
            <person name="Rhee S.Y."/>
            <person name="Sohng J.K."/>
        </authorList>
    </citation>
    <scope>NUCLEOTIDE SEQUENCE</scope>
    <source>
        <tissue evidence="1">Leaf</tissue>
    </source>
</reference>
<comment type="caution">
    <text evidence="1">The sequence shown here is derived from an EMBL/GenBank/DDBJ whole genome shotgun (WGS) entry which is preliminary data.</text>
</comment>
<keyword evidence="2" id="KW-1185">Reference proteome</keyword>
<evidence type="ECO:0000313" key="1">
    <source>
        <dbReference type="EMBL" id="KAF7801541.1"/>
    </source>
</evidence>
<proteinExistence type="predicted"/>
<organism evidence="1 2">
    <name type="scientific">Senna tora</name>
    <dbReference type="NCBI Taxonomy" id="362788"/>
    <lineage>
        <taxon>Eukaryota</taxon>
        <taxon>Viridiplantae</taxon>
        <taxon>Streptophyta</taxon>
        <taxon>Embryophyta</taxon>
        <taxon>Tracheophyta</taxon>
        <taxon>Spermatophyta</taxon>
        <taxon>Magnoliopsida</taxon>
        <taxon>eudicotyledons</taxon>
        <taxon>Gunneridae</taxon>
        <taxon>Pentapetalae</taxon>
        <taxon>rosids</taxon>
        <taxon>fabids</taxon>
        <taxon>Fabales</taxon>
        <taxon>Fabaceae</taxon>
        <taxon>Caesalpinioideae</taxon>
        <taxon>Cassia clade</taxon>
        <taxon>Senna</taxon>
    </lineage>
</organism>
<gene>
    <name evidence="1" type="ORF">G2W53_040652</name>
</gene>